<organism evidence="1 2">
    <name type="scientific">Bacteroides ovatus</name>
    <dbReference type="NCBI Taxonomy" id="28116"/>
    <lineage>
        <taxon>Bacteria</taxon>
        <taxon>Pseudomonadati</taxon>
        <taxon>Bacteroidota</taxon>
        <taxon>Bacteroidia</taxon>
        <taxon>Bacteroidales</taxon>
        <taxon>Bacteroidaceae</taxon>
        <taxon>Bacteroides</taxon>
    </lineage>
</organism>
<evidence type="ECO:0000313" key="1">
    <source>
        <dbReference type="EMBL" id="SDB76193.1"/>
    </source>
</evidence>
<proteinExistence type="predicted"/>
<dbReference type="EMBL" id="FMYE01000007">
    <property type="protein sequence ID" value="SDB76193.1"/>
    <property type="molecule type" value="Genomic_DNA"/>
</dbReference>
<name>A0A1G6G2X6_BACOV</name>
<dbReference type="AlphaFoldDB" id="A0A1G6G2X6"/>
<dbReference type="Proteomes" id="UP000183670">
    <property type="component" value="Unassembled WGS sequence"/>
</dbReference>
<protein>
    <submittedName>
        <fullName evidence="1">Uncharacterized protein</fullName>
    </submittedName>
</protein>
<accession>A0A1G6G2X6</accession>
<gene>
    <name evidence="1" type="ORF">SAMN05192581_100715</name>
</gene>
<sequence>MKKPLILCLMVSALCISCKEKHYTPPSLDAVRSAEKARIQWSKEVQKTTVTQITVIDTTSIQDSITSVSVKNLSTDSITSKTINQ</sequence>
<evidence type="ECO:0000313" key="2">
    <source>
        <dbReference type="Proteomes" id="UP000183670"/>
    </source>
</evidence>
<reference evidence="1 2" key="1">
    <citation type="submission" date="2016-10" db="EMBL/GenBank/DDBJ databases">
        <authorList>
            <person name="de Groot N.N."/>
        </authorList>
    </citation>
    <scope>NUCLEOTIDE SEQUENCE [LARGE SCALE GENOMIC DNA]</scope>
    <source>
        <strain evidence="1 2">NLAE-zl-C500</strain>
    </source>
</reference>